<dbReference type="RefSeq" id="WP_112114142.1">
    <property type="nucleotide sequence ID" value="NZ_QLSZ01000016.1"/>
</dbReference>
<dbReference type="PANTHER" id="PTHR46401">
    <property type="entry name" value="GLYCOSYLTRANSFERASE WBBK-RELATED"/>
    <property type="match status" value="1"/>
</dbReference>
<organism evidence="3 4">
    <name type="scientific">Flavobacterium aciduliphilum</name>
    <dbReference type="NCBI Taxonomy" id="1101402"/>
    <lineage>
        <taxon>Bacteria</taxon>
        <taxon>Pseudomonadati</taxon>
        <taxon>Bacteroidota</taxon>
        <taxon>Flavobacteriia</taxon>
        <taxon>Flavobacteriales</taxon>
        <taxon>Flavobacteriaceae</taxon>
        <taxon>Flavobacterium</taxon>
    </lineage>
</organism>
<comment type="caution">
    <text evidence="3">The sequence shown here is derived from an EMBL/GenBank/DDBJ whole genome shotgun (WGS) entry which is preliminary data.</text>
</comment>
<dbReference type="Proteomes" id="UP000248840">
    <property type="component" value="Unassembled WGS sequence"/>
</dbReference>
<evidence type="ECO:0000259" key="2">
    <source>
        <dbReference type="Pfam" id="PF00534"/>
    </source>
</evidence>
<dbReference type="SUPFAM" id="SSF53756">
    <property type="entry name" value="UDP-Glycosyltransferase/glycogen phosphorylase"/>
    <property type="match status" value="1"/>
</dbReference>
<dbReference type="PANTHER" id="PTHR46401:SF2">
    <property type="entry name" value="GLYCOSYLTRANSFERASE WBBK-RELATED"/>
    <property type="match status" value="1"/>
</dbReference>
<gene>
    <name evidence="3" type="ORF">CLV55_11616</name>
</gene>
<dbReference type="InterPro" id="IPR001296">
    <property type="entry name" value="Glyco_trans_1"/>
</dbReference>
<keyword evidence="1 3" id="KW-0808">Transferase</keyword>
<protein>
    <submittedName>
        <fullName evidence="3">Glycosyltransferase involved in cell wall biosynthesis</fullName>
    </submittedName>
</protein>
<sequence>MNSNNCKVILISTFPLPYSKIGSWTTLYKNYIEQEHQIDYIVCEQPEALFPNCEYTIVENSLATKIASKILKNIRLKYLKALDKVLPREGKYIIQIVDNFGIIKPLIHFLNSKGIRKNGYIQFFYHGHTPFYTDFASRFFYESIDEMVLLTKDSYQLHKNFYNQLPCRFSILHNGIDTSKFYALDKNLKNHLRIQKGISDKIIFVWCAQDRPKKGLHIILEAWKRVFKKRAAIELWVIGTEKKASQEGITFFGKIPNNELPEFLQVSDCYLFPTLCQEGFGMSLIEALHCGNYCIASAMGGVPEVLQYGAFGQLIEEPHVVSSWENAILEYIDHPIKQNNFDTNLYTSKSWNEGMNEIITNAKLCLNSSD</sequence>
<dbReference type="Pfam" id="PF00534">
    <property type="entry name" value="Glycos_transf_1"/>
    <property type="match status" value="1"/>
</dbReference>
<name>A0A328YBV2_9FLAO</name>
<dbReference type="CDD" id="cd03801">
    <property type="entry name" value="GT4_PimA-like"/>
    <property type="match status" value="1"/>
</dbReference>
<evidence type="ECO:0000313" key="3">
    <source>
        <dbReference type="EMBL" id="RAR69295.1"/>
    </source>
</evidence>
<accession>A0A328YBV2</accession>
<proteinExistence type="predicted"/>
<dbReference type="Gene3D" id="3.40.50.2000">
    <property type="entry name" value="Glycogen Phosphorylase B"/>
    <property type="match status" value="2"/>
</dbReference>
<dbReference type="OrthoDB" id="9801573at2"/>
<feature type="domain" description="Glycosyl transferase family 1" evidence="2">
    <location>
        <begin position="195"/>
        <end position="344"/>
    </location>
</feature>
<dbReference type="EMBL" id="QLSZ01000016">
    <property type="protein sequence ID" value="RAR69295.1"/>
    <property type="molecule type" value="Genomic_DNA"/>
</dbReference>
<dbReference type="GO" id="GO:0016757">
    <property type="term" value="F:glycosyltransferase activity"/>
    <property type="evidence" value="ECO:0007669"/>
    <property type="project" value="InterPro"/>
</dbReference>
<dbReference type="GO" id="GO:0009103">
    <property type="term" value="P:lipopolysaccharide biosynthetic process"/>
    <property type="evidence" value="ECO:0007669"/>
    <property type="project" value="TreeGrafter"/>
</dbReference>
<evidence type="ECO:0000256" key="1">
    <source>
        <dbReference type="ARBA" id="ARBA00022679"/>
    </source>
</evidence>
<keyword evidence="4" id="KW-1185">Reference proteome</keyword>
<reference evidence="3 4" key="1">
    <citation type="submission" date="2018-06" db="EMBL/GenBank/DDBJ databases">
        <title>Genomic Encyclopedia of Archaeal and Bacterial Type Strains, Phase II (KMG-II): from individual species to whole genera.</title>
        <authorList>
            <person name="Goeker M."/>
        </authorList>
    </citation>
    <scope>NUCLEOTIDE SEQUENCE [LARGE SCALE GENOMIC DNA]</scope>
    <source>
        <strain evidence="3 4">DSM 25663</strain>
    </source>
</reference>
<dbReference type="AlphaFoldDB" id="A0A328YBV2"/>
<evidence type="ECO:0000313" key="4">
    <source>
        <dbReference type="Proteomes" id="UP000248840"/>
    </source>
</evidence>